<gene>
    <name evidence="1" type="ORF">HN018_25535</name>
</gene>
<dbReference type="GO" id="GO:0005975">
    <property type="term" value="P:carbohydrate metabolic process"/>
    <property type="evidence" value="ECO:0007669"/>
    <property type="project" value="InterPro"/>
</dbReference>
<dbReference type="InterPro" id="IPR012341">
    <property type="entry name" value="6hp_glycosidase-like_sf"/>
</dbReference>
<dbReference type="Gene3D" id="1.50.10.10">
    <property type="match status" value="1"/>
</dbReference>
<organism evidence="1 2">
    <name type="scientific">Lichenicola cladoniae</name>
    <dbReference type="NCBI Taxonomy" id="1484109"/>
    <lineage>
        <taxon>Bacteria</taxon>
        <taxon>Pseudomonadati</taxon>
        <taxon>Pseudomonadota</taxon>
        <taxon>Alphaproteobacteria</taxon>
        <taxon>Acetobacterales</taxon>
        <taxon>Acetobacteraceae</taxon>
        <taxon>Lichenicola</taxon>
    </lineage>
</organism>
<keyword evidence="2" id="KW-1185">Reference proteome</keyword>
<dbReference type="SUPFAM" id="SSF48208">
    <property type="entry name" value="Six-hairpin glycosidases"/>
    <property type="match status" value="1"/>
</dbReference>
<dbReference type="InterPro" id="IPR008928">
    <property type="entry name" value="6-hairpin_glycosidase_sf"/>
</dbReference>
<dbReference type="KEGG" id="lck:HN018_25535"/>
<accession>A0A6M8HYV3</accession>
<proteinExistence type="predicted"/>
<geneLocation type="plasmid" evidence="1 2">
    <name>unnamed2</name>
</geneLocation>
<dbReference type="Proteomes" id="UP000500767">
    <property type="component" value="Plasmid unnamed2"/>
</dbReference>
<dbReference type="AlphaFoldDB" id="A0A6M8HYV3"/>
<reference evidence="1 2" key="1">
    <citation type="journal article" date="2014" name="World J. Microbiol. Biotechnol.">
        <title>Biodiversity and physiological characteristics of Antarctic and Arctic lichens-associated bacteria.</title>
        <authorList>
            <person name="Lee Y.M."/>
            <person name="Kim E.H."/>
            <person name="Lee H.K."/>
            <person name="Hong S.G."/>
        </authorList>
    </citation>
    <scope>NUCLEOTIDE SEQUENCE [LARGE SCALE GENOMIC DNA]</scope>
    <source>
        <strain evidence="1 2">PAMC 26569</strain>
        <plasmid evidence="1">unnamed2</plasmid>
    </source>
</reference>
<dbReference type="EMBL" id="CP053710">
    <property type="protein sequence ID" value="QKE93520.1"/>
    <property type="molecule type" value="Genomic_DNA"/>
</dbReference>
<protein>
    <submittedName>
        <fullName evidence="1">Uncharacterized protein</fullName>
    </submittedName>
</protein>
<evidence type="ECO:0000313" key="2">
    <source>
        <dbReference type="Proteomes" id="UP000500767"/>
    </source>
</evidence>
<name>A0A6M8HYV3_9PROT</name>
<keyword evidence="1" id="KW-0614">Plasmid</keyword>
<sequence>MMRPDMFSGSGVRTLSADHAAFDPLAYQQGSVWSFDNALIVSDLRRNAEDKSALRVTAATLDSARGFRNGRLPEFIAGVQRLAGDAPTHTPRADPMKAWPAAAMPFMVSELLGLEADGFDKRLDIRRPLLPDSVDTLTLHRVAVGNATVSVRFTRHATGASAAVFANDSGVEVVI</sequence>
<evidence type="ECO:0000313" key="1">
    <source>
        <dbReference type="EMBL" id="QKE93520.1"/>
    </source>
</evidence>